<evidence type="ECO:0000259" key="3">
    <source>
        <dbReference type="PROSITE" id="PS50048"/>
    </source>
</evidence>
<dbReference type="SMART" id="SM00066">
    <property type="entry name" value="GAL4"/>
    <property type="match status" value="1"/>
</dbReference>
<organism evidence="4 5">
    <name type="scientific">Apodospora peruviana</name>
    <dbReference type="NCBI Taxonomy" id="516989"/>
    <lineage>
        <taxon>Eukaryota</taxon>
        <taxon>Fungi</taxon>
        <taxon>Dikarya</taxon>
        <taxon>Ascomycota</taxon>
        <taxon>Pezizomycotina</taxon>
        <taxon>Sordariomycetes</taxon>
        <taxon>Sordariomycetidae</taxon>
        <taxon>Sordariales</taxon>
        <taxon>Lasiosphaeriaceae</taxon>
        <taxon>Apodospora</taxon>
    </lineage>
</organism>
<protein>
    <recommendedName>
        <fullName evidence="3">Zn(2)-C6 fungal-type domain-containing protein</fullName>
    </recommendedName>
</protein>
<dbReference type="SUPFAM" id="SSF57701">
    <property type="entry name" value="Zn2/Cys6 DNA-binding domain"/>
    <property type="match status" value="1"/>
</dbReference>
<name>A0AAE0IU75_9PEZI</name>
<dbReference type="Pfam" id="PF00172">
    <property type="entry name" value="Zn_clus"/>
    <property type="match status" value="1"/>
</dbReference>
<accession>A0AAE0IU75</accession>
<dbReference type="PROSITE" id="PS00463">
    <property type="entry name" value="ZN2_CY6_FUNGAL_1"/>
    <property type="match status" value="1"/>
</dbReference>
<dbReference type="Gene3D" id="4.10.240.10">
    <property type="entry name" value="Zn(2)-C6 fungal-type DNA-binding domain"/>
    <property type="match status" value="1"/>
</dbReference>
<evidence type="ECO:0000313" key="4">
    <source>
        <dbReference type="EMBL" id="KAK3331348.1"/>
    </source>
</evidence>
<feature type="region of interest" description="Disordered" evidence="2">
    <location>
        <begin position="1"/>
        <end position="23"/>
    </location>
</feature>
<keyword evidence="5" id="KW-1185">Reference proteome</keyword>
<dbReference type="PANTHER" id="PTHR47657">
    <property type="entry name" value="STEROL REGULATORY ELEMENT-BINDING PROTEIN ECM22"/>
    <property type="match status" value="1"/>
</dbReference>
<keyword evidence="1" id="KW-0539">Nucleus</keyword>
<feature type="domain" description="Zn(2)-C6 fungal-type" evidence="3">
    <location>
        <begin position="23"/>
        <end position="53"/>
    </location>
</feature>
<feature type="compositionally biased region" description="Basic residues" evidence="2">
    <location>
        <begin position="14"/>
        <end position="23"/>
    </location>
</feature>
<gene>
    <name evidence="4" type="ORF">B0H66DRAFT_467804</name>
</gene>
<sequence>MQPPGLPEREFRPRRPHTKSRTGCKQCRARRIKCDEIKPRCTRCQKGDFACKYPEASPADEHFSERRSLQPRGASHRFNSCGSQQQQGDANPARAASTSSGMSMSLVSSFQFYSGTGAFSRQPVIFDSELSTGHSYVPPAPVPTGLNPEHMQLFNHYLQHTGPATTSDEEDFFAHKIGFPSLAMGGACPALMSSILAVAAACSCCDIIAHPAPIPGDRERVIDLLAQANRHHLNALREIQSTISATPRNYDQILANAMMMATYGASSQRVRVWLALTQDQQASSQTELLADEFLPHHPGWISLFYTVHAAYISVLGDHRHHHQPGHNQMAAASVENNEGDVNATYSVPAEGHQEEIVLPSGQPTNWENHPLYSILATTSASAFDTLRKRAHDLLASLSSTPTPGLLDDYFFNNDSASRGITPSSSGTATNDDPRTQARACLIALDILTSLASEVCPSAHHPTGGPLFDYDFRPSRGGHLSEVSDWLRRYLSRILAATPSRPLRRVIMAFLYRVPQTYIASVQRVLESSNTSGSRGSMSPAGSNAVSDVDGLAIDIFAHWLAFTLLLDGVWFLEDVGFWELGRIVGLVKSGRLVMGHHHTHHQYYGWHGNSRVGGGRGCHVLVDEGENDMEWWPVRIYKAAEEVRRLGEEWD</sequence>
<dbReference type="InterPro" id="IPR036864">
    <property type="entry name" value="Zn2-C6_fun-type_DNA-bd_sf"/>
</dbReference>
<proteinExistence type="predicted"/>
<feature type="compositionally biased region" description="Polar residues" evidence="2">
    <location>
        <begin position="77"/>
        <end position="89"/>
    </location>
</feature>
<dbReference type="CDD" id="cd00067">
    <property type="entry name" value="GAL4"/>
    <property type="match status" value="1"/>
</dbReference>
<reference evidence="4" key="2">
    <citation type="submission" date="2023-06" db="EMBL/GenBank/DDBJ databases">
        <authorList>
            <consortium name="Lawrence Berkeley National Laboratory"/>
            <person name="Haridas S."/>
            <person name="Hensen N."/>
            <person name="Bonometti L."/>
            <person name="Westerberg I."/>
            <person name="Brannstrom I.O."/>
            <person name="Guillou S."/>
            <person name="Cros-Aarteil S."/>
            <person name="Calhoun S."/>
            <person name="Kuo A."/>
            <person name="Mondo S."/>
            <person name="Pangilinan J."/>
            <person name="Riley R."/>
            <person name="Labutti K."/>
            <person name="Andreopoulos B."/>
            <person name="Lipzen A."/>
            <person name="Chen C."/>
            <person name="Yanf M."/>
            <person name="Daum C."/>
            <person name="Ng V."/>
            <person name="Clum A."/>
            <person name="Steindorff A."/>
            <person name="Ohm R."/>
            <person name="Martin F."/>
            <person name="Silar P."/>
            <person name="Natvig D."/>
            <person name="Lalanne C."/>
            <person name="Gautier V."/>
            <person name="Ament-Velasquez S.L."/>
            <person name="Kruys A."/>
            <person name="Hutchinson M.I."/>
            <person name="Powell A.J."/>
            <person name="Barry K."/>
            <person name="Miller A.N."/>
            <person name="Grigoriev I.V."/>
            <person name="Debuchy R."/>
            <person name="Gladieux P."/>
            <person name="Thoren M.H."/>
            <person name="Johannesson H."/>
        </authorList>
    </citation>
    <scope>NUCLEOTIDE SEQUENCE</scope>
    <source>
        <strain evidence="4">CBS 118394</strain>
    </source>
</reference>
<feature type="region of interest" description="Disordered" evidence="2">
    <location>
        <begin position="55"/>
        <end position="97"/>
    </location>
</feature>
<reference evidence="4" key="1">
    <citation type="journal article" date="2023" name="Mol. Phylogenet. Evol.">
        <title>Genome-scale phylogeny and comparative genomics of the fungal order Sordariales.</title>
        <authorList>
            <person name="Hensen N."/>
            <person name="Bonometti L."/>
            <person name="Westerberg I."/>
            <person name="Brannstrom I.O."/>
            <person name="Guillou S."/>
            <person name="Cros-Aarteil S."/>
            <person name="Calhoun S."/>
            <person name="Haridas S."/>
            <person name="Kuo A."/>
            <person name="Mondo S."/>
            <person name="Pangilinan J."/>
            <person name="Riley R."/>
            <person name="LaButti K."/>
            <person name="Andreopoulos B."/>
            <person name="Lipzen A."/>
            <person name="Chen C."/>
            <person name="Yan M."/>
            <person name="Daum C."/>
            <person name="Ng V."/>
            <person name="Clum A."/>
            <person name="Steindorff A."/>
            <person name="Ohm R.A."/>
            <person name="Martin F."/>
            <person name="Silar P."/>
            <person name="Natvig D.O."/>
            <person name="Lalanne C."/>
            <person name="Gautier V."/>
            <person name="Ament-Velasquez S.L."/>
            <person name="Kruys A."/>
            <person name="Hutchinson M.I."/>
            <person name="Powell A.J."/>
            <person name="Barry K."/>
            <person name="Miller A.N."/>
            <person name="Grigoriev I.V."/>
            <person name="Debuchy R."/>
            <person name="Gladieux P."/>
            <person name="Hiltunen Thoren M."/>
            <person name="Johannesson H."/>
        </authorList>
    </citation>
    <scope>NUCLEOTIDE SEQUENCE</scope>
    <source>
        <strain evidence="4">CBS 118394</strain>
    </source>
</reference>
<dbReference type="EMBL" id="JAUEDM010000001">
    <property type="protein sequence ID" value="KAK3331348.1"/>
    <property type="molecule type" value="Genomic_DNA"/>
</dbReference>
<dbReference type="AlphaFoldDB" id="A0AAE0IU75"/>
<dbReference type="Proteomes" id="UP001283341">
    <property type="component" value="Unassembled WGS sequence"/>
</dbReference>
<dbReference type="InterPro" id="IPR001138">
    <property type="entry name" value="Zn2Cys6_DnaBD"/>
</dbReference>
<dbReference type="PROSITE" id="PS50048">
    <property type="entry name" value="ZN2_CY6_FUNGAL_2"/>
    <property type="match status" value="1"/>
</dbReference>
<comment type="caution">
    <text evidence="4">The sequence shown here is derived from an EMBL/GenBank/DDBJ whole genome shotgun (WGS) entry which is preliminary data.</text>
</comment>
<dbReference type="PANTHER" id="PTHR47657:SF14">
    <property type="entry name" value="ZN(2)-C6 FUNGAL-TYPE DOMAIN-CONTAINING PROTEIN"/>
    <property type="match status" value="1"/>
</dbReference>
<dbReference type="GO" id="GO:0008270">
    <property type="term" value="F:zinc ion binding"/>
    <property type="evidence" value="ECO:0007669"/>
    <property type="project" value="InterPro"/>
</dbReference>
<feature type="compositionally biased region" description="Basic and acidic residues" evidence="2">
    <location>
        <begin position="59"/>
        <end position="68"/>
    </location>
</feature>
<evidence type="ECO:0000256" key="1">
    <source>
        <dbReference type="ARBA" id="ARBA00023242"/>
    </source>
</evidence>
<evidence type="ECO:0000313" key="5">
    <source>
        <dbReference type="Proteomes" id="UP001283341"/>
    </source>
</evidence>
<evidence type="ECO:0000256" key="2">
    <source>
        <dbReference type="SAM" id="MobiDB-lite"/>
    </source>
</evidence>
<dbReference type="GO" id="GO:0000981">
    <property type="term" value="F:DNA-binding transcription factor activity, RNA polymerase II-specific"/>
    <property type="evidence" value="ECO:0007669"/>
    <property type="project" value="InterPro"/>
</dbReference>
<dbReference type="InterPro" id="IPR052400">
    <property type="entry name" value="Zn2-C6_fungal_TF"/>
</dbReference>